<dbReference type="InterPro" id="IPR036388">
    <property type="entry name" value="WH-like_DNA-bd_sf"/>
</dbReference>
<organism evidence="2 3">
    <name type="scientific">Halobium salinum</name>
    <dbReference type="NCBI Taxonomy" id="1364940"/>
    <lineage>
        <taxon>Archaea</taxon>
        <taxon>Methanobacteriati</taxon>
        <taxon>Methanobacteriota</taxon>
        <taxon>Stenosarchaea group</taxon>
        <taxon>Halobacteria</taxon>
        <taxon>Halobacteriales</taxon>
        <taxon>Haloferacaceae</taxon>
        <taxon>Halobium</taxon>
    </lineage>
</organism>
<evidence type="ECO:0000256" key="1">
    <source>
        <dbReference type="SAM" id="MobiDB-lite"/>
    </source>
</evidence>
<reference evidence="2 3" key="1">
    <citation type="journal article" date="2019" name="Int. J. Syst. Evol. Microbiol.">
        <title>The Global Catalogue of Microorganisms (GCM) 10K type strain sequencing project: providing services to taxonomists for standard genome sequencing and annotation.</title>
        <authorList>
            <consortium name="The Broad Institute Genomics Platform"/>
            <consortium name="The Broad Institute Genome Sequencing Center for Infectious Disease"/>
            <person name="Wu L."/>
            <person name="Ma J."/>
        </authorList>
    </citation>
    <scope>NUCLEOTIDE SEQUENCE [LARGE SCALE GENOMIC DNA]</scope>
    <source>
        <strain evidence="2 3">CGMCC 1.12553</strain>
    </source>
</reference>
<protein>
    <recommendedName>
        <fullName evidence="4">Transcriptional regulator</fullName>
    </recommendedName>
</protein>
<evidence type="ECO:0000313" key="2">
    <source>
        <dbReference type="EMBL" id="MFC4358399.1"/>
    </source>
</evidence>
<dbReference type="InterPro" id="IPR036390">
    <property type="entry name" value="WH_DNA-bd_sf"/>
</dbReference>
<evidence type="ECO:0000313" key="3">
    <source>
        <dbReference type="Proteomes" id="UP001595921"/>
    </source>
</evidence>
<feature type="region of interest" description="Disordered" evidence="1">
    <location>
        <begin position="229"/>
        <end position="253"/>
    </location>
</feature>
<keyword evidence="3" id="KW-1185">Reference proteome</keyword>
<dbReference type="Gene3D" id="1.10.10.10">
    <property type="entry name" value="Winged helix-like DNA-binding domain superfamily/Winged helix DNA-binding domain"/>
    <property type="match status" value="1"/>
</dbReference>
<name>A0ABD5PD41_9EURY</name>
<feature type="region of interest" description="Disordered" evidence="1">
    <location>
        <begin position="301"/>
        <end position="321"/>
    </location>
</feature>
<dbReference type="Proteomes" id="UP001595921">
    <property type="component" value="Unassembled WGS sequence"/>
</dbReference>
<proteinExistence type="predicted"/>
<feature type="compositionally biased region" description="Basic and acidic residues" evidence="1">
    <location>
        <begin position="229"/>
        <end position="248"/>
    </location>
</feature>
<evidence type="ECO:0008006" key="4">
    <source>
        <dbReference type="Google" id="ProtNLM"/>
    </source>
</evidence>
<dbReference type="AlphaFoldDB" id="A0ABD5PD41"/>
<comment type="caution">
    <text evidence="2">The sequence shown here is derived from an EMBL/GenBank/DDBJ whole genome shotgun (WGS) entry which is preliminary data.</text>
</comment>
<accession>A0ABD5PD41</accession>
<dbReference type="SUPFAM" id="SSF46785">
    <property type="entry name" value="Winged helix' DNA-binding domain"/>
    <property type="match status" value="1"/>
</dbReference>
<dbReference type="EMBL" id="JBHSDS010000006">
    <property type="protein sequence ID" value="MFC4358399.1"/>
    <property type="molecule type" value="Genomic_DNA"/>
</dbReference>
<gene>
    <name evidence="2" type="ORF">ACFO0N_10625</name>
</gene>
<sequence length="321" mass="33905">MYNPTLTAADRQLLGVLGDGPAPPASLVAVSDAGGPTVHARLRYLADNGLVRRQGAAYELTADGRRLLRAPSEGDADDAVALPDPVVRALDDRGLVADRRAAVEAAYGFLRYWGTATGPEIADGVFSEVPLGYETPAAWWEGFVRDQLVGLPGVETPDAAVESAGVGLWRFAGRPGVADLDEPGRRLVFGRGETTPRSYACATEALVHLGVTDDRRLAVAAALGRLQREQRRANAADGSRSTDRRTDPRGVPGETLLTVAAAATAGDDTLGDAWLHGPLFDVLERLPGVVRAEGRYRYTLTPGGYEPAGGRLSRTSPSKTA</sequence>
<dbReference type="RefSeq" id="WP_267623884.1">
    <property type="nucleotide sequence ID" value="NZ_JAODIW010000008.1"/>
</dbReference>